<comment type="caution">
    <text evidence="2">The sequence shown here is derived from an EMBL/GenBank/DDBJ whole genome shotgun (WGS) entry which is preliminary data.</text>
</comment>
<reference evidence="2" key="1">
    <citation type="submission" date="2019-08" db="EMBL/GenBank/DDBJ databases">
        <authorList>
            <person name="Kucharzyk K."/>
            <person name="Murdoch R.W."/>
            <person name="Higgins S."/>
            <person name="Loffler F."/>
        </authorList>
    </citation>
    <scope>NUCLEOTIDE SEQUENCE</scope>
</reference>
<sequence length="304" mass="34735">MNDAAKEKKIQQLQNQIDALNTSYEALGDAIGKAYSKDASNLIEQQNVLLKQQQLLIKQQIKQEEAKKKTDKNKIKEWQATYDEIDKQISENKVKAVDAIFGEDIQSAIDNFAQAYVNMWAAGDDKAKSRKDFVKDLIKRMIVEAMKTDISEPMKAIRKKLEAFWSDDRITDQEADIIDQMVADLQNQLDKRYSWADKYIKDDISSSGVTGELKAAMTEQTGSQLVGLWNMTAMDIRQIKEFFEKNPPVDVAKELNSLLNELQAIRQNTKDTADNTTGIRDQFSEMNEKLDDIKKNTKPNNSRI</sequence>
<evidence type="ECO:0000313" key="2">
    <source>
        <dbReference type="EMBL" id="MPM84037.1"/>
    </source>
</evidence>
<protein>
    <submittedName>
        <fullName evidence="2">Uncharacterized protein</fullName>
    </submittedName>
</protein>
<gene>
    <name evidence="2" type="ORF">SDC9_131108</name>
</gene>
<keyword evidence="1" id="KW-0175">Coiled coil</keyword>
<organism evidence="2">
    <name type="scientific">bioreactor metagenome</name>
    <dbReference type="NCBI Taxonomy" id="1076179"/>
    <lineage>
        <taxon>unclassified sequences</taxon>
        <taxon>metagenomes</taxon>
        <taxon>ecological metagenomes</taxon>
    </lineage>
</organism>
<feature type="coiled-coil region" evidence="1">
    <location>
        <begin position="3"/>
        <end position="30"/>
    </location>
</feature>
<evidence type="ECO:0000256" key="1">
    <source>
        <dbReference type="SAM" id="Coils"/>
    </source>
</evidence>
<proteinExistence type="predicted"/>
<dbReference type="EMBL" id="VSSQ01032691">
    <property type="protein sequence ID" value="MPM84037.1"/>
    <property type="molecule type" value="Genomic_DNA"/>
</dbReference>
<dbReference type="AlphaFoldDB" id="A0A645D4D1"/>
<name>A0A645D4D1_9ZZZZ</name>
<accession>A0A645D4D1</accession>